<accession>A0ABW1R1Q7</accession>
<keyword evidence="2" id="KW-1185">Reference proteome</keyword>
<evidence type="ECO:0000313" key="1">
    <source>
        <dbReference type="EMBL" id="MFC6154799.1"/>
    </source>
</evidence>
<evidence type="ECO:0000313" key="2">
    <source>
        <dbReference type="Proteomes" id="UP001596098"/>
    </source>
</evidence>
<reference evidence="2" key="1">
    <citation type="journal article" date="2019" name="Int. J. Syst. Evol. Microbiol.">
        <title>The Global Catalogue of Microorganisms (GCM) 10K type strain sequencing project: providing services to taxonomists for standard genome sequencing and annotation.</title>
        <authorList>
            <consortium name="The Broad Institute Genomics Platform"/>
            <consortium name="The Broad Institute Genome Sequencing Center for Infectious Disease"/>
            <person name="Wu L."/>
            <person name="Ma J."/>
        </authorList>
    </citation>
    <scope>NUCLEOTIDE SEQUENCE [LARGE SCALE GENOMIC DNA]</scope>
    <source>
        <strain evidence="2">DFY28</strain>
    </source>
</reference>
<proteinExistence type="predicted"/>
<comment type="caution">
    <text evidence="1">The sequence shown here is derived from an EMBL/GenBank/DDBJ whole genome shotgun (WGS) entry which is preliminary data.</text>
</comment>
<name>A0ABW1R1Q7_9ACTN</name>
<dbReference type="RefSeq" id="WP_164878747.1">
    <property type="nucleotide sequence ID" value="NZ_CP034929.1"/>
</dbReference>
<organism evidence="1 2">
    <name type="scientific">Nocardioides yefusunii</name>
    <dbReference type="NCBI Taxonomy" id="2500546"/>
    <lineage>
        <taxon>Bacteria</taxon>
        <taxon>Bacillati</taxon>
        <taxon>Actinomycetota</taxon>
        <taxon>Actinomycetes</taxon>
        <taxon>Propionibacteriales</taxon>
        <taxon>Nocardioidaceae</taxon>
        <taxon>Nocardioides</taxon>
    </lineage>
</organism>
<dbReference type="Pfam" id="PF09481">
    <property type="entry name" value="CRISPR_Cse1"/>
    <property type="match status" value="1"/>
</dbReference>
<sequence length="536" mass="59560">MTTFNAWRDPWVPLQDRNGEQIRLSLRDTFVRAHDLAGLGAGLTPLDRDSLYRFLPSVGAVILRLVGDDALPNEGEDEGWSFPEEAVDQFGALYEERFELTGDRPFLQRWDRKHADLEALFSLDVADPKVRRGREKARSEKLQSLHMLHPHTPGGSSSQWAVRRDTRDETQCAELTLLLVTTWFQTKHGNSKDPWGHKSLKGSAGTWHVNPFAVHLTDPRSLARTLCANMPYAWIDGRNDLPLFLDHESLPRDFATAHVASVTRFTYAKTLPLVYVEDGAPVGFVIGEDPGIPVPGLGKDDKTSLGMVHEFDHTRLYLEQKSGDLKPRGAFGVRLTTTEGFERWFRAENQIRAALDRWARTDRVLTVSSSQKKDWLYSLYSDNGNTHGNREFAAWDELPADVAGASGDALERVRSLLTLAAQCRNTFGYAMKLATGDSRIPPAAEAGQAAFYAGLVPVLAAVAHAVHEGEEVDMRSHALALLRIARREFDRTTAPMLVPSAVARVAHARAEFARLIAKACAQHFPAPASSPEQETS</sequence>
<dbReference type="InterPro" id="IPR013381">
    <property type="entry name" value="CRISPR-assoc_prot_Cse1"/>
</dbReference>
<gene>
    <name evidence="1" type="ORF">ACFPWU_14110</name>
</gene>
<dbReference type="Proteomes" id="UP001596098">
    <property type="component" value="Unassembled WGS sequence"/>
</dbReference>
<dbReference type="EMBL" id="JBHSQI010000009">
    <property type="protein sequence ID" value="MFC6154799.1"/>
    <property type="molecule type" value="Genomic_DNA"/>
</dbReference>
<protein>
    <submittedName>
        <fullName evidence="1">Type I-E CRISPR-associated protein Cse1/CasA</fullName>
    </submittedName>
</protein>